<protein>
    <recommendedName>
        <fullName evidence="3">DUF3800 domain-containing protein</fullName>
    </recommendedName>
</protein>
<dbReference type="InterPro" id="IPR024524">
    <property type="entry name" value="DUF3800"/>
</dbReference>
<organism evidence="1 2">
    <name type="scientific">Candidatus Collierbacteria bacterium CG09_land_8_20_14_0_10_46_12</name>
    <dbReference type="NCBI Taxonomy" id="1974533"/>
    <lineage>
        <taxon>Bacteria</taxon>
        <taxon>Candidatus Collieribacteriota</taxon>
    </lineage>
</organism>
<sequence length="136" mass="15807">MLIFIDESGDSGLKVEHGSSRLFTISLVVFEEKDEALACDQRIDLLKRELGWKDVRSEFHLNEALVVIDKSGDLEFRNHLAKYLRRKVNTGAINRSVLKTRKHADTYRKMIAHREIFVQIWPKMETPTLSPRGTQR</sequence>
<evidence type="ECO:0000313" key="2">
    <source>
        <dbReference type="Proteomes" id="UP000229574"/>
    </source>
</evidence>
<dbReference type="EMBL" id="PEYY01000005">
    <property type="protein sequence ID" value="PIS18279.1"/>
    <property type="molecule type" value="Genomic_DNA"/>
</dbReference>
<comment type="caution">
    <text evidence="1">The sequence shown here is derived from an EMBL/GenBank/DDBJ whole genome shotgun (WGS) entry which is preliminary data.</text>
</comment>
<evidence type="ECO:0000313" key="1">
    <source>
        <dbReference type="EMBL" id="PIS18279.1"/>
    </source>
</evidence>
<dbReference type="Proteomes" id="UP000229574">
    <property type="component" value="Unassembled WGS sequence"/>
</dbReference>
<dbReference type="AlphaFoldDB" id="A0A2H0X276"/>
<accession>A0A2H0X276</accession>
<gene>
    <name evidence="1" type="ORF">COT54_00130</name>
</gene>
<evidence type="ECO:0008006" key="3">
    <source>
        <dbReference type="Google" id="ProtNLM"/>
    </source>
</evidence>
<name>A0A2H0X276_9BACT</name>
<proteinExistence type="predicted"/>
<dbReference type="Pfam" id="PF12686">
    <property type="entry name" value="DUF3800"/>
    <property type="match status" value="1"/>
</dbReference>
<reference evidence="2" key="1">
    <citation type="submission" date="2017-09" db="EMBL/GenBank/DDBJ databases">
        <title>Depth-based differentiation of microbial function through sediment-hosted aquifers and enrichment of novel symbionts in the deep terrestrial subsurface.</title>
        <authorList>
            <person name="Probst A.J."/>
            <person name="Ladd B."/>
            <person name="Jarett J.K."/>
            <person name="Geller-Mcgrath D.E."/>
            <person name="Sieber C.M.K."/>
            <person name="Emerson J.B."/>
            <person name="Anantharaman K."/>
            <person name="Thomas B.C."/>
            <person name="Malmstrom R."/>
            <person name="Stieglmeier M."/>
            <person name="Klingl A."/>
            <person name="Woyke T."/>
            <person name="Ryan C.M."/>
            <person name="Banfield J.F."/>
        </authorList>
    </citation>
    <scope>NUCLEOTIDE SEQUENCE [LARGE SCALE GENOMIC DNA]</scope>
</reference>